<sequence length="137" mass="15716">MVIVTDRAGHAYDVMSSISNKELNSYDGVVAVELNLRPQLYSAAEYCEKSYLHSEQKQTVLDNLKDYAQTSNVSTIDLKVSTLNQQYLTCQIYTDKEGLRQEQLLAFVPRHHKHYILPSKMNCYFVHLEENIGAIDL</sequence>
<dbReference type="Proteomes" id="UP000828941">
    <property type="component" value="Chromosome 9"/>
</dbReference>
<dbReference type="EMBL" id="CM039434">
    <property type="protein sequence ID" value="KAI4323876.1"/>
    <property type="molecule type" value="Genomic_DNA"/>
</dbReference>
<gene>
    <name evidence="1" type="ORF">L6164_023451</name>
</gene>
<organism evidence="1 2">
    <name type="scientific">Bauhinia variegata</name>
    <name type="common">Purple orchid tree</name>
    <name type="synonym">Phanera variegata</name>
    <dbReference type="NCBI Taxonomy" id="167791"/>
    <lineage>
        <taxon>Eukaryota</taxon>
        <taxon>Viridiplantae</taxon>
        <taxon>Streptophyta</taxon>
        <taxon>Embryophyta</taxon>
        <taxon>Tracheophyta</taxon>
        <taxon>Spermatophyta</taxon>
        <taxon>Magnoliopsida</taxon>
        <taxon>eudicotyledons</taxon>
        <taxon>Gunneridae</taxon>
        <taxon>Pentapetalae</taxon>
        <taxon>rosids</taxon>
        <taxon>fabids</taxon>
        <taxon>Fabales</taxon>
        <taxon>Fabaceae</taxon>
        <taxon>Cercidoideae</taxon>
        <taxon>Cercideae</taxon>
        <taxon>Bauhiniinae</taxon>
        <taxon>Bauhinia</taxon>
    </lineage>
</organism>
<evidence type="ECO:0000313" key="1">
    <source>
        <dbReference type="EMBL" id="KAI4323876.1"/>
    </source>
</evidence>
<evidence type="ECO:0000313" key="2">
    <source>
        <dbReference type="Proteomes" id="UP000828941"/>
    </source>
</evidence>
<protein>
    <submittedName>
        <fullName evidence="1">Uncharacterized protein</fullName>
    </submittedName>
</protein>
<keyword evidence="2" id="KW-1185">Reference proteome</keyword>
<accession>A0ACB9MJN9</accession>
<reference evidence="1 2" key="1">
    <citation type="journal article" date="2022" name="DNA Res.">
        <title>Chromosomal-level genome assembly of the orchid tree Bauhinia variegata (Leguminosae; Cercidoideae) supports the allotetraploid origin hypothesis of Bauhinia.</title>
        <authorList>
            <person name="Zhong Y."/>
            <person name="Chen Y."/>
            <person name="Zheng D."/>
            <person name="Pang J."/>
            <person name="Liu Y."/>
            <person name="Luo S."/>
            <person name="Meng S."/>
            <person name="Qian L."/>
            <person name="Wei D."/>
            <person name="Dai S."/>
            <person name="Zhou R."/>
        </authorList>
    </citation>
    <scope>NUCLEOTIDE SEQUENCE [LARGE SCALE GENOMIC DNA]</scope>
    <source>
        <strain evidence="1">BV-YZ2020</strain>
    </source>
</reference>
<proteinExistence type="predicted"/>
<name>A0ACB9MJN9_BAUVA</name>
<comment type="caution">
    <text evidence="1">The sequence shown here is derived from an EMBL/GenBank/DDBJ whole genome shotgun (WGS) entry which is preliminary data.</text>
</comment>